<sequence>MRKDYAFLIKIAVALHEISLSRDFLLVYRLSLIKIVRKF</sequence>
<dbReference type="Proteomes" id="UP000254331">
    <property type="component" value="Unassembled WGS sequence"/>
</dbReference>
<organism evidence="1 2">
    <name type="scientific">Proteus vulgaris</name>
    <dbReference type="NCBI Taxonomy" id="585"/>
    <lineage>
        <taxon>Bacteria</taxon>
        <taxon>Pseudomonadati</taxon>
        <taxon>Pseudomonadota</taxon>
        <taxon>Gammaproteobacteria</taxon>
        <taxon>Enterobacterales</taxon>
        <taxon>Morganellaceae</taxon>
        <taxon>Proteus</taxon>
    </lineage>
</organism>
<accession>A0A379F9F6</accession>
<reference evidence="1 2" key="1">
    <citation type="submission" date="2018-06" db="EMBL/GenBank/DDBJ databases">
        <authorList>
            <consortium name="Pathogen Informatics"/>
            <person name="Doyle S."/>
        </authorList>
    </citation>
    <scope>NUCLEOTIDE SEQUENCE [LARGE SCALE GENOMIC DNA]</scope>
    <source>
        <strain evidence="1 2">NCTC10376</strain>
    </source>
</reference>
<evidence type="ECO:0000313" key="1">
    <source>
        <dbReference type="EMBL" id="SUC16255.1"/>
    </source>
</evidence>
<dbReference type="AlphaFoldDB" id="A0A379F9F6"/>
<dbReference type="EMBL" id="UGTW01000001">
    <property type="protein sequence ID" value="SUC16255.1"/>
    <property type="molecule type" value="Genomic_DNA"/>
</dbReference>
<proteinExistence type="predicted"/>
<gene>
    <name evidence="1" type="ORF">NCTC10376_02146</name>
</gene>
<evidence type="ECO:0000313" key="2">
    <source>
        <dbReference type="Proteomes" id="UP000254331"/>
    </source>
</evidence>
<name>A0A379F9F6_PROVU</name>
<protein>
    <submittedName>
        <fullName evidence="1">Uncharacterized protein</fullName>
    </submittedName>
</protein>